<dbReference type="Pfam" id="PF00015">
    <property type="entry name" value="MCPsignal"/>
    <property type="match status" value="1"/>
</dbReference>
<name>A0A949TJV6_9CLOT</name>
<evidence type="ECO:0000256" key="1">
    <source>
        <dbReference type="ARBA" id="ARBA00023224"/>
    </source>
</evidence>
<dbReference type="PROSITE" id="PS50111">
    <property type="entry name" value="CHEMOTAXIS_TRANSDUC_2"/>
    <property type="match status" value="1"/>
</dbReference>
<dbReference type="GO" id="GO:0007165">
    <property type="term" value="P:signal transduction"/>
    <property type="evidence" value="ECO:0007669"/>
    <property type="project" value="UniProtKB-KW"/>
</dbReference>
<dbReference type="PANTHER" id="PTHR32089">
    <property type="entry name" value="METHYL-ACCEPTING CHEMOTAXIS PROTEIN MCPB"/>
    <property type="match status" value="1"/>
</dbReference>
<proteinExistence type="predicted"/>
<organism evidence="4 5">
    <name type="scientific">Clostridium thailandense</name>
    <dbReference type="NCBI Taxonomy" id="2794346"/>
    <lineage>
        <taxon>Bacteria</taxon>
        <taxon>Bacillati</taxon>
        <taxon>Bacillota</taxon>
        <taxon>Clostridia</taxon>
        <taxon>Eubacteriales</taxon>
        <taxon>Clostridiaceae</taxon>
        <taxon>Clostridium</taxon>
    </lineage>
</organism>
<reference evidence="4" key="1">
    <citation type="submission" date="2020-12" db="EMBL/GenBank/DDBJ databases">
        <title>Clostridium thailandense sp. nov., a novel acetogenic bacterium isolated from peat land soil in Thailand.</title>
        <authorList>
            <person name="Chaikitkaew S."/>
            <person name="Birkeland N.K."/>
        </authorList>
    </citation>
    <scope>NUCLEOTIDE SEQUENCE</scope>
    <source>
        <strain evidence="4">PL3</strain>
    </source>
</reference>
<dbReference type="PANTHER" id="PTHR32089:SF112">
    <property type="entry name" value="LYSOZYME-LIKE PROTEIN-RELATED"/>
    <property type="match status" value="1"/>
</dbReference>
<dbReference type="InterPro" id="IPR004089">
    <property type="entry name" value="MCPsignal_dom"/>
</dbReference>
<sequence length="273" mass="29553">MAIDNLDGFLQVMPLLNDILQEDILVSVSDREKILYYRPSKALDFKAKIGQKLSADSPLNKCIKEEKIFNDIVPKEFLGIAFKSIVYPIKNVNGTVIGTVAIGRSLENQLRIEESTDTLFSSLEETTATIGEINAGSGKLLNTIFQVVETVKQTEKNVKESNEIISMIQNVSSQSNLLGLNAAIEAARAGESGRGFSIVASEMRKLAQLSGESSKKVSNVLSEISTKINEILSIINEAQSISEGQSAATQEITATLEEITASAQTVAEIAKVK</sequence>
<dbReference type="RefSeq" id="WP_218318899.1">
    <property type="nucleotide sequence ID" value="NZ_JAEEGC010000012.1"/>
</dbReference>
<dbReference type="EMBL" id="JAEEGC010000012">
    <property type="protein sequence ID" value="MBV7271862.1"/>
    <property type="molecule type" value="Genomic_DNA"/>
</dbReference>
<dbReference type="SMART" id="SM00283">
    <property type="entry name" value="MA"/>
    <property type="match status" value="1"/>
</dbReference>
<comment type="caution">
    <text evidence="4">The sequence shown here is derived from an EMBL/GenBank/DDBJ whole genome shotgun (WGS) entry which is preliminary data.</text>
</comment>
<dbReference type="GO" id="GO:0016020">
    <property type="term" value="C:membrane"/>
    <property type="evidence" value="ECO:0007669"/>
    <property type="project" value="InterPro"/>
</dbReference>
<evidence type="ECO:0000313" key="5">
    <source>
        <dbReference type="Proteomes" id="UP000694308"/>
    </source>
</evidence>
<evidence type="ECO:0000259" key="3">
    <source>
        <dbReference type="PROSITE" id="PS50111"/>
    </source>
</evidence>
<accession>A0A949TJV6</accession>
<protein>
    <submittedName>
        <fullName evidence="4">Chemotaxis protein</fullName>
    </submittedName>
</protein>
<dbReference type="AlphaFoldDB" id="A0A949TJV6"/>
<gene>
    <name evidence="4" type="ORF">I6U48_02900</name>
</gene>
<keyword evidence="5" id="KW-1185">Reference proteome</keyword>
<dbReference type="Proteomes" id="UP000694308">
    <property type="component" value="Unassembled WGS sequence"/>
</dbReference>
<keyword evidence="1 2" id="KW-0807">Transducer</keyword>
<evidence type="ECO:0000256" key="2">
    <source>
        <dbReference type="PROSITE-ProRule" id="PRU00284"/>
    </source>
</evidence>
<evidence type="ECO:0000313" key="4">
    <source>
        <dbReference type="EMBL" id="MBV7271862.1"/>
    </source>
</evidence>
<feature type="domain" description="Methyl-accepting transducer" evidence="3">
    <location>
        <begin position="135"/>
        <end position="273"/>
    </location>
</feature>